<reference evidence="2 3" key="1">
    <citation type="submission" date="2024-08" db="EMBL/GenBank/DDBJ databases">
        <title>Whole-genome sequencing of halo(alkali)philic microorganisms from hypersaline lakes.</title>
        <authorList>
            <person name="Sorokin D.Y."/>
            <person name="Merkel A.Y."/>
            <person name="Messina E."/>
            <person name="Yakimov M."/>
        </authorList>
    </citation>
    <scope>NUCLEOTIDE SEQUENCE [LARGE SCALE GENOMIC DNA]</scope>
    <source>
        <strain evidence="2 3">Cl-TMA</strain>
    </source>
</reference>
<comment type="caution">
    <text evidence="2">The sequence shown here is derived from an EMBL/GenBank/DDBJ whole genome shotgun (WGS) entry which is preliminary data.</text>
</comment>
<name>A0ABV4TTW7_9GAMM</name>
<keyword evidence="3" id="KW-1185">Reference proteome</keyword>
<evidence type="ECO:0000313" key="3">
    <source>
        <dbReference type="Proteomes" id="UP001575181"/>
    </source>
</evidence>
<feature type="compositionally biased region" description="Basic and acidic residues" evidence="1">
    <location>
        <begin position="78"/>
        <end position="89"/>
    </location>
</feature>
<accession>A0ABV4TTW7</accession>
<dbReference type="RefSeq" id="WP_373655544.1">
    <property type="nucleotide sequence ID" value="NZ_JBGUAW010000005.1"/>
</dbReference>
<dbReference type="EMBL" id="JBGUAW010000005">
    <property type="protein sequence ID" value="MFA9460757.1"/>
    <property type="molecule type" value="Genomic_DNA"/>
</dbReference>
<gene>
    <name evidence="2" type="ORF">ACERLL_07960</name>
</gene>
<protein>
    <submittedName>
        <fullName evidence="2">Uncharacterized protein</fullName>
    </submittedName>
</protein>
<evidence type="ECO:0000256" key="1">
    <source>
        <dbReference type="SAM" id="MobiDB-lite"/>
    </source>
</evidence>
<dbReference type="Proteomes" id="UP001575181">
    <property type="component" value="Unassembled WGS sequence"/>
</dbReference>
<sequence>MCVCESDLVKMKLHLITRRHYPGIRYNEEALGRIAKNLGIRFEREIRDLDGEQQADLAAAVFLGLPEGAPREPGPTVEPDRQRKETTPT</sequence>
<evidence type="ECO:0000313" key="2">
    <source>
        <dbReference type="EMBL" id="MFA9460757.1"/>
    </source>
</evidence>
<proteinExistence type="predicted"/>
<feature type="region of interest" description="Disordered" evidence="1">
    <location>
        <begin position="66"/>
        <end position="89"/>
    </location>
</feature>
<organism evidence="2 3">
    <name type="scientific">Thiohalorhabdus methylotrophus</name>
    <dbReference type="NCBI Taxonomy" id="3242694"/>
    <lineage>
        <taxon>Bacteria</taxon>
        <taxon>Pseudomonadati</taxon>
        <taxon>Pseudomonadota</taxon>
        <taxon>Gammaproteobacteria</taxon>
        <taxon>Thiohalorhabdales</taxon>
        <taxon>Thiohalorhabdaceae</taxon>
        <taxon>Thiohalorhabdus</taxon>
    </lineage>
</organism>